<dbReference type="InterPro" id="IPR036397">
    <property type="entry name" value="RNaseH_sf"/>
</dbReference>
<dbReference type="InterPro" id="IPR012337">
    <property type="entry name" value="RNaseH-like_sf"/>
</dbReference>
<evidence type="ECO:0000313" key="1">
    <source>
        <dbReference type="EMBL" id="KAJ8873018.1"/>
    </source>
</evidence>
<dbReference type="Gene3D" id="3.30.420.10">
    <property type="entry name" value="Ribonuclease H-like superfamily/Ribonuclease H"/>
    <property type="match status" value="1"/>
</dbReference>
<name>A0ABQ9GLW5_9NEOP</name>
<gene>
    <name evidence="1" type="ORF">PR048_026634</name>
</gene>
<dbReference type="SUPFAM" id="SSF53098">
    <property type="entry name" value="Ribonuclease H-like"/>
    <property type="match status" value="1"/>
</dbReference>
<accession>A0ABQ9GLW5</accession>
<keyword evidence="2" id="KW-1185">Reference proteome</keyword>
<dbReference type="PANTHER" id="PTHR46585">
    <property type="entry name" value="INTEGRASE CORE DOMAIN CONTAINING PROTEIN"/>
    <property type="match status" value="1"/>
</dbReference>
<dbReference type="EMBL" id="JARBHB010000011">
    <property type="protein sequence ID" value="KAJ8873018.1"/>
    <property type="molecule type" value="Genomic_DNA"/>
</dbReference>
<proteinExistence type="predicted"/>
<reference evidence="1 2" key="1">
    <citation type="submission" date="2023-02" db="EMBL/GenBank/DDBJ databases">
        <title>LHISI_Scaffold_Assembly.</title>
        <authorList>
            <person name="Stuart O.P."/>
            <person name="Cleave R."/>
            <person name="Magrath M.J.L."/>
            <person name="Mikheyev A.S."/>
        </authorList>
    </citation>
    <scope>NUCLEOTIDE SEQUENCE [LARGE SCALE GENOMIC DNA]</scope>
    <source>
        <strain evidence="1">Daus_M_001</strain>
        <tissue evidence="1">Leg muscle</tissue>
    </source>
</reference>
<dbReference type="PANTHER" id="PTHR46585:SF1">
    <property type="entry name" value="CHROMO DOMAIN-CONTAINING PROTEIN"/>
    <property type="match status" value="1"/>
</dbReference>
<sequence>MVCSCLESSTWRDIHSSPIASRYPGLVDRTTSAGSDAFCCKVIGVVSTALNSVVLRADKGRVKNGAAMECIGERKRFFALSFRSDRRTCEPGLMTANWELLLLHVVEPTAFAGIYTKEYPGSIKSKNGVPPHVAGRLGRPPYGLQSSSRNSKIFSESPIEARYRQQDSTPVQCFARRGDERVAAHVSVAPIAPTFLVLERAKLLQPGGHLKIQRYSGNTARFARRSDEALEVSVSVTRIAPSLLDLGRGVPTTVHPLLRTGCSQEKSECSIRNSNKTNIKKSPEVRQEIINELYKPARRYFPISKVISYAIYDVWQVDIVELNTGNLNGISHVNNGYKYIWTISDVFSKFAFAVNIKEKTANIVAIALESISYCRNIYSINEGYNVEEICFKSHLIMDKYIRQFIQRIQQHKTQNYWYETK</sequence>
<protein>
    <recommendedName>
        <fullName evidence="3">Integrase catalytic domain-containing protein</fullName>
    </recommendedName>
</protein>
<evidence type="ECO:0008006" key="3">
    <source>
        <dbReference type="Google" id="ProtNLM"/>
    </source>
</evidence>
<evidence type="ECO:0000313" key="2">
    <source>
        <dbReference type="Proteomes" id="UP001159363"/>
    </source>
</evidence>
<dbReference type="Proteomes" id="UP001159363">
    <property type="component" value="Chromosome 10"/>
</dbReference>
<organism evidence="1 2">
    <name type="scientific">Dryococelus australis</name>
    <dbReference type="NCBI Taxonomy" id="614101"/>
    <lineage>
        <taxon>Eukaryota</taxon>
        <taxon>Metazoa</taxon>
        <taxon>Ecdysozoa</taxon>
        <taxon>Arthropoda</taxon>
        <taxon>Hexapoda</taxon>
        <taxon>Insecta</taxon>
        <taxon>Pterygota</taxon>
        <taxon>Neoptera</taxon>
        <taxon>Polyneoptera</taxon>
        <taxon>Phasmatodea</taxon>
        <taxon>Verophasmatodea</taxon>
        <taxon>Anareolatae</taxon>
        <taxon>Phasmatidae</taxon>
        <taxon>Eurycanthinae</taxon>
        <taxon>Dryococelus</taxon>
    </lineage>
</organism>
<comment type="caution">
    <text evidence="1">The sequence shown here is derived from an EMBL/GenBank/DDBJ whole genome shotgun (WGS) entry which is preliminary data.</text>
</comment>